<evidence type="ECO:0000256" key="1">
    <source>
        <dbReference type="SAM" id="MobiDB-lite"/>
    </source>
</evidence>
<gene>
    <name evidence="2" type="ORF">GCM10022277_10620</name>
</gene>
<reference evidence="3" key="1">
    <citation type="journal article" date="2019" name="Int. J. Syst. Evol. Microbiol.">
        <title>The Global Catalogue of Microorganisms (GCM) 10K type strain sequencing project: providing services to taxonomists for standard genome sequencing and annotation.</title>
        <authorList>
            <consortium name="The Broad Institute Genomics Platform"/>
            <consortium name="The Broad Institute Genome Sequencing Center for Infectious Disease"/>
            <person name="Wu L."/>
            <person name="Ma J."/>
        </authorList>
    </citation>
    <scope>NUCLEOTIDE SEQUENCE [LARGE SCALE GENOMIC DNA]</scope>
    <source>
        <strain evidence="3">JCM 17551</strain>
    </source>
</reference>
<name>A0ABP7MBU6_9GAMM</name>
<feature type="compositionally biased region" description="Basic and acidic residues" evidence="1">
    <location>
        <begin position="137"/>
        <end position="170"/>
    </location>
</feature>
<evidence type="ECO:0000313" key="3">
    <source>
        <dbReference type="Proteomes" id="UP001501565"/>
    </source>
</evidence>
<proteinExistence type="predicted"/>
<organism evidence="2 3">
    <name type="scientific">Litoribacillus peritrichatus</name>
    <dbReference type="NCBI Taxonomy" id="718191"/>
    <lineage>
        <taxon>Bacteria</taxon>
        <taxon>Pseudomonadati</taxon>
        <taxon>Pseudomonadota</taxon>
        <taxon>Gammaproteobacteria</taxon>
        <taxon>Oceanospirillales</taxon>
        <taxon>Oceanospirillaceae</taxon>
        <taxon>Litoribacillus</taxon>
    </lineage>
</organism>
<evidence type="ECO:0000313" key="2">
    <source>
        <dbReference type="EMBL" id="GAA3917474.1"/>
    </source>
</evidence>
<feature type="compositionally biased region" description="Basic and acidic residues" evidence="1">
    <location>
        <begin position="109"/>
        <end position="126"/>
    </location>
</feature>
<dbReference type="EMBL" id="BAABBN010000004">
    <property type="protein sequence ID" value="GAA3917474.1"/>
    <property type="molecule type" value="Genomic_DNA"/>
</dbReference>
<comment type="caution">
    <text evidence="2">The sequence shown here is derived from an EMBL/GenBank/DDBJ whole genome shotgun (WGS) entry which is preliminary data.</text>
</comment>
<dbReference type="Gene3D" id="1.10.720.30">
    <property type="entry name" value="SAP domain"/>
    <property type="match status" value="1"/>
</dbReference>
<feature type="region of interest" description="Disordered" evidence="1">
    <location>
        <begin position="79"/>
        <end position="186"/>
    </location>
</feature>
<dbReference type="InterPro" id="IPR036361">
    <property type="entry name" value="SAP_dom_sf"/>
</dbReference>
<accession>A0ABP7MBU6</accession>
<dbReference type="Pfam" id="PF09905">
    <property type="entry name" value="VF530"/>
    <property type="match status" value="1"/>
</dbReference>
<dbReference type="RefSeq" id="WP_344796222.1">
    <property type="nucleotide sequence ID" value="NZ_BAABBN010000004.1"/>
</dbReference>
<keyword evidence="3" id="KW-1185">Reference proteome</keyword>
<dbReference type="Proteomes" id="UP001501565">
    <property type="component" value="Unassembled WGS sequence"/>
</dbReference>
<evidence type="ECO:0008006" key="4">
    <source>
        <dbReference type="Google" id="ProtNLM"/>
    </source>
</evidence>
<sequence length="186" mass="21543">MNDQINYANNPLHGVGLKDLLTEMVDHYGFEILNAYLNINCFKTKPSIESSLKFLKKTDWAREKVEAFYMYQYKNLPNPSSTQFSIPPRDRIVPESHKTGAPAELSLEDAERLQEEREKKAAERKKNGGSRFNSGKKFNDKRSNNHSKRSDNAYARSDDNKPRENARKESNTSNETNVDPWAKWKK</sequence>
<dbReference type="InterPro" id="IPR018668">
    <property type="entry name" value="DNA-binding_VF530-like"/>
</dbReference>
<protein>
    <recommendedName>
        <fullName evidence="4">DUF2132 domain-containing protein</fullName>
    </recommendedName>
</protein>
<feature type="compositionally biased region" description="Basic and acidic residues" evidence="1">
    <location>
        <begin position="88"/>
        <end position="98"/>
    </location>
</feature>